<dbReference type="Pfam" id="PF05703">
    <property type="entry name" value="Auxin_canalis"/>
    <property type="match status" value="1"/>
</dbReference>
<feature type="compositionally biased region" description="Polar residues" evidence="1">
    <location>
        <begin position="99"/>
        <end position="119"/>
    </location>
</feature>
<dbReference type="AlphaFoldDB" id="A0AAE2C1N4"/>
<dbReference type="InterPro" id="IPR008546">
    <property type="entry name" value="VAN3-bd-like_auxin_canal"/>
</dbReference>
<protein>
    <submittedName>
        <fullName evidence="4">VAN3-binding protein</fullName>
    </submittedName>
</protein>
<evidence type="ECO:0000259" key="2">
    <source>
        <dbReference type="Pfam" id="PF05703"/>
    </source>
</evidence>
<name>A0AAE2C1N4_9LAMI</name>
<dbReference type="GO" id="GO:0010087">
    <property type="term" value="P:phloem or xylem histogenesis"/>
    <property type="evidence" value="ECO:0007669"/>
    <property type="project" value="TreeGrafter"/>
</dbReference>
<organism evidence="4 5">
    <name type="scientific">Sesamum angolense</name>
    <dbReference type="NCBI Taxonomy" id="2727404"/>
    <lineage>
        <taxon>Eukaryota</taxon>
        <taxon>Viridiplantae</taxon>
        <taxon>Streptophyta</taxon>
        <taxon>Embryophyta</taxon>
        <taxon>Tracheophyta</taxon>
        <taxon>Spermatophyta</taxon>
        <taxon>Magnoliopsida</taxon>
        <taxon>eudicotyledons</taxon>
        <taxon>Gunneridae</taxon>
        <taxon>Pentapetalae</taxon>
        <taxon>asterids</taxon>
        <taxon>lamiids</taxon>
        <taxon>Lamiales</taxon>
        <taxon>Pedaliaceae</taxon>
        <taxon>Sesamum</taxon>
    </lineage>
</organism>
<feature type="domain" description="Pleckstrin-like plant" evidence="3">
    <location>
        <begin position="355"/>
        <end position="379"/>
    </location>
</feature>
<dbReference type="PANTHER" id="PTHR31351">
    <property type="entry name" value="EXPRESSED PROTEIN"/>
    <property type="match status" value="1"/>
</dbReference>
<dbReference type="GO" id="GO:0009734">
    <property type="term" value="P:auxin-activated signaling pathway"/>
    <property type="evidence" value="ECO:0007669"/>
    <property type="project" value="TreeGrafter"/>
</dbReference>
<dbReference type="PANTHER" id="PTHR31351:SF4">
    <property type="entry name" value="AUXIN CANALIZATION PROTEIN (DUF828)"/>
    <property type="match status" value="1"/>
</dbReference>
<dbReference type="GO" id="GO:0010305">
    <property type="term" value="P:leaf vascular tissue pattern formation"/>
    <property type="evidence" value="ECO:0007669"/>
    <property type="project" value="TreeGrafter"/>
</dbReference>
<dbReference type="InterPro" id="IPR017395">
    <property type="entry name" value="Chlorophyllase-like"/>
</dbReference>
<dbReference type="EMBL" id="JACGWL010000003">
    <property type="protein sequence ID" value="KAK4405754.1"/>
    <property type="molecule type" value="Genomic_DNA"/>
</dbReference>
<proteinExistence type="predicted"/>
<keyword evidence="5" id="KW-1185">Reference proteome</keyword>
<feature type="region of interest" description="Disordered" evidence="1">
    <location>
        <begin position="99"/>
        <end position="142"/>
    </location>
</feature>
<dbReference type="InterPro" id="IPR040269">
    <property type="entry name" value="VAB"/>
</dbReference>
<evidence type="ECO:0000256" key="1">
    <source>
        <dbReference type="SAM" id="MobiDB-lite"/>
    </source>
</evidence>
<accession>A0AAE2C1N4</accession>
<dbReference type="Pfam" id="PF07224">
    <property type="entry name" value="Chlorophyllase"/>
    <property type="match status" value="1"/>
</dbReference>
<dbReference type="SUPFAM" id="SSF53474">
    <property type="entry name" value="alpha/beta-Hydrolases"/>
    <property type="match status" value="1"/>
</dbReference>
<dbReference type="InterPro" id="IPR013666">
    <property type="entry name" value="PH_pln"/>
</dbReference>
<reference evidence="4" key="2">
    <citation type="journal article" date="2024" name="Plant">
        <title>Genomic evolution and insights into agronomic trait innovations of Sesamum species.</title>
        <authorList>
            <person name="Miao H."/>
            <person name="Wang L."/>
            <person name="Qu L."/>
            <person name="Liu H."/>
            <person name="Sun Y."/>
            <person name="Le M."/>
            <person name="Wang Q."/>
            <person name="Wei S."/>
            <person name="Zheng Y."/>
            <person name="Lin W."/>
            <person name="Duan Y."/>
            <person name="Cao H."/>
            <person name="Xiong S."/>
            <person name="Wang X."/>
            <person name="Wei L."/>
            <person name="Li C."/>
            <person name="Ma Q."/>
            <person name="Ju M."/>
            <person name="Zhao R."/>
            <person name="Li G."/>
            <person name="Mu C."/>
            <person name="Tian Q."/>
            <person name="Mei H."/>
            <person name="Zhang T."/>
            <person name="Gao T."/>
            <person name="Zhang H."/>
        </authorList>
    </citation>
    <scope>NUCLEOTIDE SEQUENCE</scope>
    <source>
        <strain evidence="4">K16</strain>
    </source>
</reference>
<sequence>MERAKLQPIYRPPETPREPMEFLSRSWSVSALEISKVLAPQPQQLLPKNHGGFSGGAETIHEDLSAELEAAAASSAAVSGNPFSFASSETSQLIMERIMSQSQEVSPRTSGRLSHSSGPLNGGQSCGSLTDSPPVSPSEMDEPKYCRMNNLAINQYKGSAASGTGVNGGGKTVGRWLKDRREKKKEEARAHNAQLHAAISVAGVASAVAAIAAATAASSGAGKDEQRAKTDMAVASAATLVAAQCVEAAEAMGAEREHLASVVSSAVNVRSAGDIMTLTAAAATALRGAATLKARALKDVWNIAAVLPMEKGMGAITGGNSGSNGSSNGSFSGELVPEENFLGICSRELLARGCELLKRTRKGELHWKVVSVYINRMGQWGSNSSLPFGDLRKQYTKDKKKVASPYRFHCFEFSDVVLEVLRDIPAWPGRHLLEGGEHRRYFALKTIARGVVEFECRNQREYDIWTQGGKEGDQQISDNMNSSTTIPTSAASTNVLTSELHDYLIRHIASHGYIVVAPQLYSVAGADATEEIKIAAEISSWLSQGLAHFLPPHVEPNLSKLGLAGHSRGGKVAFALALTKSLKLSALIGIDPVDGMDIGKQTPPPVLTYTPHSFNLDGVGVLIIGSGLGEVKRNAFFPACAPKGVNHEDFYKECCNPAYHFVVKDYGHLDVLNDDTKGIRGKATYCLCKNGECREPMRRFVGGALVAFLKAYLGGNSRDLVDIREGQHGMLPVELQRVEFQV</sequence>
<dbReference type="Gene3D" id="3.40.50.1820">
    <property type="entry name" value="alpha/beta hydrolase"/>
    <property type="match status" value="1"/>
</dbReference>
<dbReference type="Proteomes" id="UP001289374">
    <property type="component" value="Unassembled WGS sequence"/>
</dbReference>
<evidence type="ECO:0000313" key="4">
    <source>
        <dbReference type="EMBL" id="KAK4405754.1"/>
    </source>
</evidence>
<feature type="domain" description="Pleckstrin-like plant" evidence="3">
    <location>
        <begin position="415"/>
        <end position="468"/>
    </location>
</feature>
<comment type="caution">
    <text evidence="4">The sequence shown here is derived from an EMBL/GenBank/DDBJ whole genome shotgun (WGS) entry which is preliminary data.</text>
</comment>
<dbReference type="InterPro" id="IPR029058">
    <property type="entry name" value="AB_hydrolase_fold"/>
</dbReference>
<feature type="domain" description="VAN3-binding protein-like auxin canalisation" evidence="2">
    <location>
        <begin position="13"/>
        <end position="312"/>
    </location>
</feature>
<evidence type="ECO:0000313" key="5">
    <source>
        <dbReference type="Proteomes" id="UP001289374"/>
    </source>
</evidence>
<evidence type="ECO:0000259" key="3">
    <source>
        <dbReference type="Pfam" id="PF08458"/>
    </source>
</evidence>
<dbReference type="Pfam" id="PF08458">
    <property type="entry name" value="PH_2"/>
    <property type="match status" value="2"/>
</dbReference>
<reference evidence="4" key="1">
    <citation type="submission" date="2020-06" db="EMBL/GenBank/DDBJ databases">
        <authorList>
            <person name="Li T."/>
            <person name="Hu X."/>
            <person name="Zhang T."/>
            <person name="Song X."/>
            <person name="Zhang H."/>
            <person name="Dai N."/>
            <person name="Sheng W."/>
            <person name="Hou X."/>
            <person name="Wei L."/>
        </authorList>
    </citation>
    <scope>NUCLEOTIDE SEQUENCE</scope>
    <source>
        <strain evidence="4">K16</strain>
        <tissue evidence="4">Leaf</tissue>
    </source>
</reference>
<gene>
    <name evidence="4" type="ORF">Sango_0581900</name>
</gene>